<sequence>MREANRSLPFNSALHVHCRYLRKKKYLNSNNLFREEEKIVTCTTEHTSSYFTPYLYLQLMTCTTEHISSYFTPYLYLQLMTCTTEHTSSYFTPYLYLQLMQ</sequence>
<evidence type="ECO:0000313" key="2">
    <source>
        <dbReference type="Proteomes" id="UP000011081"/>
    </source>
</evidence>
<dbReference type="VEuPathDB" id="MicrosporidiaDB:VCUG_01540"/>
<proteinExistence type="predicted"/>
<dbReference type="Proteomes" id="UP000011081">
    <property type="component" value="Unassembled WGS sequence"/>
</dbReference>
<gene>
    <name evidence="1" type="ORF">VCUG_01540</name>
</gene>
<protein>
    <submittedName>
        <fullName evidence="1">Uncharacterized protein</fullName>
    </submittedName>
</protein>
<dbReference type="InParanoid" id="L2GTR6"/>
<keyword evidence="2" id="KW-1185">Reference proteome</keyword>
<name>L2GTR6_VAVCU</name>
<dbReference type="GeneID" id="19879416"/>
<evidence type="ECO:0000313" key="1">
    <source>
        <dbReference type="EMBL" id="ELA47009.1"/>
    </source>
</evidence>
<dbReference type="EMBL" id="GL877427">
    <property type="protein sequence ID" value="ELA47009.1"/>
    <property type="molecule type" value="Genomic_DNA"/>
</dbReference>
<dbReference type="HOGENOM" id="CLU_2293818_0_0_1"/>
<organism evidence="1 2">
    <name type="scientific">Vavraia culicis (isolate floridensis)</name>
    <name type="common">Microsporidian parasite</name>
    <dbReference type="NCBI Taxonomy" id="948595"/>
    <lineage>
        <taxon>Eukaryota</taxon>
        <taxon>Fungi</taxon>
        <taxon>Fungi incertae sedis</taxon>
        <taxon>Microsporidia</taxon>
        <taxon>Pleistophoridae</taxon>
        <taxon>Vavraia</taxon>
    </lineage>
</organism>
<dbReference type="AlphaFoldDB" id="L2GTR6"/>
<dbReference type="RefSeq" id="XP_008074556.1">
    <property type="nucleotide sequence ID" value="XM_008076365.1"/>
</dbReference>
<accession>L2GTR6</accession>
<reference evidence="2" key="1">
    <citation type="submission" date="2011-03" db="EMBL/GenBank/DDBJ databases">
        <title>The genome sequence of Vavraia culicis strain floridensis.</title>
        <authorList>
            <consortium name="The Broad Institute Genome Sequencing Platform"/>
            <person name="Cuomo C."/>
            <person name="Becnel J."/>
            <person name="Sanscrainte N."/>
            <person name="Young S.K."/>
            <person name="Zeng Q."/>
            <person name="Gargeya S."/>
            <person name="Fitzgerald M."/>
            <person name="Haas B."/>
            <person name="Abouelleil A."/>
            <person name="Alvarado L."/>
            <person name="Arachchi H.M."/>
            <person name="Berlin A."/>
            <person name="Chapman S.B."/>
            <person name="Gearin G."/>
            <person name="Goldberg J."/>
            <person name="Griggs A."/>
            <person name="Gujja S."/>
            <person name="Hansen M."/>
            <person name="Heiman D."/>
            <person name="Howarth C."/>
            <person name="Larimer J."/>
            <person name="Lui A."/>
            <person name="MacDonald P.J.P."/>
            <person name="McCowen C."/>
            <person name="Montmayeur A."/>
            <person name="Murphy C."/>
            <person name="Neiman D."/>
            <person name="Pearson M."/>
            <person name="Priest M."/>
            <person name="Roberts A."/>
            <person name="Saif S."/>
            <person name="Shea T."/>
            <person name="Sisk P."/>
            <person name="Stolte C."/>
            <person name="Sykes S."/>
            <person name="Wortman J."/>
            <person name="Nusbaum C."/>
            <person name="Birren B."/>
        </authorList>
    </citation>
    <scope>NUCLEOTIDE SEQUENCE [LARGE SCALE GENOMIC DNA]</scope>
    <source>
        <strain evidence="2">floridensis</strain>
    </source>
</reference>